<dbReference type="InterPro" id="IPR050272">
    <property type="entry name" value="Isochorismatase-like_hydrls"/>
</dbReference>
<evidence type="ECO:0000256" key="2">
    <source>
        <dbReference type="ARBA" id="ARBA00022801"/>
    </source>
</evidence>
<dbReference type="Pfam" id="PF00857">
    <property type="entry name" value="Isochorismatase"/>
    <property type="match status" value="1"/>
</dbReference>
<dbReference type="PANTHER" id="PTHR43540:SF1">
    <property type="entry name" value="ISOCHORISMATASE HYDROLASE"/>
    <property type="match status" value="1"/>
</dbReference>
<accession>A0A1T4QH66</accession>
<proteinExistence type="inferred from homology"/>
<dbReference type="PANTHER" id="PTHR43540">
    <property type="entry name" value="PEROXYUREIDOACRYLATE/UREIDOACRYLATE AMIDOHYDROLASE-RELATED"/>
    <property type="match status" value="1"/>
</dbReference>
<evidence type="ECO:0000259" key="3">
    <source>
        <dbReference type="Pfam" id="PF00857"/>
    </source>
</evidence>
<dbReference type="Proteomes" id="UP000189857">
    <property type="component" value="Unassembled WGS sequence"/>
</dbReference>
<evidence type="ECO:0000313" key="4">
    <source>
        <dbReference type="EMBL" id="SKA03044.1"/>
    </source>
</evidence>
<dbReference type="InterPro" id="IPR000868">
    <property type="entry name" value="Isochorismatase-like_dom"/>
</dbReference>
<reference evidence="4 5" key="1">
    <citation type="submission" date="2017-02" db="EMBL/GenBank/DDBJ databases">
        <authorList>
            <person name="Peterson S.W."/>
        </authorList>
    </citation>
    <scope>NUCLEOTIDE SEQUENCE [LARGE SCALE GENOMIC DNA]</scope>
    <source>
        <strain evidence="4 5">ATCC 17233</strain>
    </source>
</reference>
<sequence>MKKEIITENNNERIKEALLLIDIQDIYFTPGPMLLHNPRCAAKNAARVLEKFRSEDKTVIHVQHNFKVLAGIHSLVKPIEGEKIIHKEYPSSFLGTDLRKYLLENEITDIVVAGMMSHMCVDTTVRACQDYGYNVTLIDDACTTMSLKHDGKKIDAETVHAVYMASLADGFANVIKTEKYL</sequence>
<dbReference type="EMBL" id="FUXA01000020">
    <property type="protein sequence ID" value="SKA03044.1"/>
    <property type="molecule type" value="Genomic_DNA"/>
</dbReference>
<dbReference type="Gene3D" id="3.40.50.850">
    <property type="entry name" value="Isochorismatase-like"/>
    <property type="match status" value="1"/>
</dbReference>
<evidence type="ECO:0000256" key="1">
    <source>
        <dbReference type="ARBA" id="ARBA00006336"/>
    </source>
</evidence>
<keyword evidence="2" id="KW-0378">Hydrolase</keyword>
<dbReference type="AlphaFoldDB" id="A0A1T4QH66"/>
<keyword evidence="5" id="KW-1185">Reference proteome</keyword>
<organism evidence="4 5">
    <name type="scientific">Eubacterium ruminantium</name>
    <dbReference type="NCBI Taxonomy" id="42322"/>
    <lineage>
        <taxon>Bacteria</taxon>
        <taxon>Bacillati</taxon>
        <taxon>Bacillota</taxon>
        <taxon>Clostridia</taxon>
        <taxon>Eubacteriales</taxon>
        <taxon>Eubacteriaceae</taxon>
        <taxon>Eubacterium</taxon>
    </lineage>
</organism>
<comment type="similarity">
    <text evidence="1">Belongs to the isochorismatase family.</text>
</comment>
<dbReference type="GO" id="GO:0016787">
    <property type="term" value="F:hydrolase activity"/>
    <property type="evidence" value="ECO:0007669"/>
    <property type="project" value="UniProtKB-KW"/>
</dbReference>
<dbReference type="SUPFAM" id="SSF52499">
    <property type="entry name" value="Isochorismatase-like hydrolases"/>
    <property type="match status" value="1"/>
</dbReference>
<dbReference type="RefSeq" id="WP_242870261.1">
    <property type="nucleotide sequence ID" value="NZ_FMTO01000019.1"/>
</dbReference>
<protein>
    <submittedName>
        <fullName evidence="4">Nicotinamidase-related amidase</fullName>
    </submittedName>
</protein>
<evidence type="ECO:0000313" key="5">
    <source>
        <dbReference type="Proteomes" id="UP000189857"/>
    </source>
</evidence>
<name>A0A1T4QH66_9FIRM</name>
<dbReference type="InterPro" id="IPR036380">
    <property type="entry name" value="Isochorismatase-like_sf"/>
</dbReference>
<feature type="domain" description="Isochorismatase-like" evidence="3">
    <location>
        <begin position="17"/>
        <end position="178"/>
    </location>
</feature>
<dbReference type="CDD" id="cd01014">
    <property type="entry name" value="nicotinamidase_related"/>
    <property type="match status" value="1"/>
</dbReference>
<gene>
    <name evidence="4" type="ORF">SAMN02745110_02389</name>
</gene>